<dbReference type="NCBIfam" id="TIGR01694">
    <property type="entry name" value="MTAP"/>
    <property type="match status" value="1"/>
</dbReference>
<dbReference type="EC" id="2.4.2.44" evidence="3"/>
<evidence type="ECO:0000256" key="1">
    <source>
        <dbReference type="ARBA" id="ARBA00022676"/>
    </source>
</evidence>
<comment type="similarity">
    <text evidence="3">Belongs to the PNP/MTAP phosphorylase family. MTAP subfamily.</text>
</comment>
<feature type="binding site" evidence="3">
    <location>
        <begin position="49"/>
        <end position="50"/>
    </location>
    <ligand>
        <name>phosphate</name>
        <dbReference type="ChEBI" id="CHEBI:43474"/>
    </ligand>
</feature>
<dbReference type="PANTHER" id="PTHR42679:SF2">
    <property type="entry name" value="S-METHYL-5'-THIOADENOSINE PHOSPHORYLASE"/>
    <property type="match status" value="1"/>
</dbReference>
<name>A0A328PER0_9EURY</name>
<dbReference type="InterPro" id="IPR035994">
    <property type="entry name" value="Nucleoside_phosphorylase_sf"/>
</dbReference>
<dbReference type="AlphaFoldDB" id="A0A328PER0"/>
<feature type="binding site" evidence="3">
    <location>
        <position position="8"/>
    </location>
    <ligand>
        <name>phosphate</name>
        <dbReference type="ChEBI" id="CHEBI:43474"/>
    </ligand>
</feature>
<protein>
    <recommendedName>
        <fullName evidence="3">Probable S-methyl-5'-thioinosine phosphorylase</fullName>
        <ecNumber evidence="3">2.4.2.44</ecNumber>
    </recommendedName>
    <alternativeName>
        <fullName evidence="3">5'-methylthioinosine phosphorylase</fullName>
        <shortName evidence="3">MTI phosphorylase</shortName>
        <shortName evidence="3">MTIP</shortName>
    </alternativeName>
</protein>
<comment type="pathway">
    <text evidence="3">Purine metabolism; purine nucleoside salvage.</text>
</comment>
<comment type="function">
    <text evidence="3">Catalyzes the reversible phosphorylation of S-methyl-5'-thioinosine (MTI) to hypoxanthine and 5-methylthioribose-1-phosphate. Involved in the breakdown of S-methyl-5'-thioadenosine (MTA), a major by-product of polyamine biosynthesis. Catabolism of (MTA) occurs via deamination to MTI and phosphorolysis to hypoxanthine.</text>
</comment>
<keyword evidence="1 3" id="KW-0328">Glycosyltransferase</keyword>
<dbReference type="GO" id="GO:0006166">
    <property type="term" value="P:purine ribonucleoside salvage"/>
    <property type="evidence" value="ECO:0007669"/>
    <property type="project" value="UniProtKB-UniRule"/>
</dbReference>
<feature type="binding site" evidence="3">
    <location>
        <begin position="198"/>
        <end position="200"/>
    </location>
    <ligand>
        <name>substrate</name>
    </ligand>
</feature>
<dbReference type="GO" id="GO:0005829">
    <property type="term" value="C:cytosol"/>
    <property type="evidence" value="ECO:0007669"/>
    <property type="project" value="TreeGrafter"/>
</dbReference>
<feature type="site" description="Important for substrate specificity" evidence="3">
    <location>
        <position position="210"/>
    </location>
</feature>
<dbReference type="HAMAP" id="MF_01963">
    <property type="entry name" value="MTAP"/>
    <property type="match status" value="1"/>
</dbReference>
<comment type="caution">
    <text evidence="5">The sequence shown here is derived from an EMBL/GenBank/DDBJ whole genome shotgun (WGS) entry which is preliminary data.</text>
</comment>
<dbReference type="CDD" id="cd09010">
    <property type="entry name" value="MTAP_SsMTAPII_like_MTIP"/>
    <property type="match status" value="1"/>
</dbReference>
<dbReference type="SUPFAM" id="SSF53167">
    <property type="entry name" value="Purine and uridine phosphorylases"/>
    <property type="match status" value="1"/>
</dbReference>
<dbReference type="GO" id="GO:0019509">
    <property type="term" value="P:L-methionine salvage from methylthioadenosine"/>
    <property type="evidence" value="ECO:0007669"/>
    <property type="project" value="TreeGrafter"/>
</dbReference>
<dbReference type="InterPro" id="IPR000845">
    <property type="entry name" value="Nucleoside_phosphorylase_d"/>
</dbReference>
<comment type="subunit">
    <text evidence="3">Homotrimer.</text>
</comment>
<dbReference type="OrthoDB" id="7681at2157"/>
<feature type="domain" description="Nucleoside phosphorylase" evidence="4">
    <location>
        <begin position="2"/>
        <end position="221"/>
    </location>
</feature>
<evidence type="ECO:0000256" key="2">
    <source>
        <dbReference type="ARBA" id="ARBA00022679"/>
    </source>
</evidence>
<dbReference type="Pfam" id="PF01048">
    <property type="entry name" value="PNP_UDP_1"/>
    <property type="match status" value="1"/>
</dbReference>
<feature type="binding site" evidence="3">
    <location>
        <position position="174"/>
    </location>
    <ligand>
        <name>substrate</name>
    </ligand>
</feature>
<comment type="caution">
    <text evidence="3">Lacks conserved residue(s) required for the propagation of feature annotation.</text>
</comment>
<feature type="site" description="Important for substrate specificity" evidence="3">
    <location>
        <position position="156"/>
    </location>
</feature>
<evidence type="ECO:0000259" key="4">
    <source>
        <dbReference type="Pfam" id="PF01048"/>
    </source>
</evidence>
<dbReference type="RefSeq" id="WP_112093072.1">
    <property type="nucleotide sequence ID" value="NZ_QLOE01000001.1"/>
</dbReference>
<keyword evidence="6" id="KW-1185">Reference proteome</keyword>
<keyword evidence="2 3" id="KW-0808">Transferase</keyword>
<comment type="catalytic activity">
    <reaction evidence="3">
        <text>S-methyl-5'-thioinosine + phosphate = 5-(methylsulfanyl)-alpha-D-ribose 1-phosphate + hypoxanthine</text>
        <dbReference type="Rhea" id="RHEA:30643"/>
        <dbReference type="ChEBI" id="CHEBI:17368"/>
        <dbReference type="ChEBI" id="CHEBI:43474"/>
        <dbReference type="ChEBI" id="CHEBI:48595"/>
        <dbReference type="ChEBI" id="CHEBI:58533"/>
        <dbReference type="EC" id="2.4.2.44"/>
    </reaction>
</comment>
<evidence type="ECO:0000313" key="6">
    <source>
        <dbReference type="Proteomes" id="UP000249782"/>
    </source>
</evidence>
<evidence type="ECO:0000256" key="3">
    <source>
        <dbReference type="HAMAP-Rule" id="MF_01963"/>
    </source>
</evidence>
<organism evidence="5 6">
    <name type="scientific">Methanothermobacter tenebrarum</name>
    <dbReference type="NCBI Taxonomy" id="680118"/>
    <lineage>
        <taxon>Archaea</taxon>
        <taxon>Methanobacteriati</taxon>
        <taxon>Methanobacteriota</taxon>
        <taxon>Methanomada group</taxon>
        <taxon>Methanobacteria</taxon>
        <taxon>Methanobacteriales</taxon>
        <taxon>Methanobacteriaceae</taxon>
        <taxon>Methanothermobacter</taxon>
    </lineage>
</organism>
<comment type="miscellaneous">
    <text evidence="3">Although this enzyme belongs to the family of MTA phosphorylases based on sequence homology, it has been shown that conserved amino acid substitutions in the substrate binding pocket convert the substrate specificity of this enzyme from 6-aminopurines to 6-oxopurines.</text>
</comment>
<dbReference type="UniPathway" id="UPA00606"/>
<keyword evidence="3" id="KW-0660">Purine salvage</keyword>
<dbReference type="EMBL" id="QLOE01000001">
    <property type="protein sequence ID" value="RAO79761.1"/>
    <property type="molecule type" value="Genomic_DNA"/>
</dbReference>
<dbReference type="Proteomes" id="UP000249782">
    <property type="component" value="Unassembled WGS sequence"/>
</dbReference>
<reference evidence="5 6" key="1">
    <citation type="submission" date="2018-06" db="EMBL/GenBank/DDBJ databases">
        <title>Draft genome sequence of hyperthermophilic methanogen Methanothermobacter tenebrarum sp. MCM-B 1447.</title>
        <authorList>
            <person name="Pore S.D."/>
            <person name="Dagar S."/>
            <person name="Dhakephalkar P.K."/>
        </authorList>
    </citation>
    <scope>NUCLEOTIDE SEQUENCE [LARGE SCALE GENOMIC DNA]</scope>
    <source>
        <strain evidence="5 6">MCM B 1447</strain>
    </source>
</reference>
<proteinExistence type="inferred from homology"/>
<gene>
    <name evidence="5" type="ORF">DPC56_00265</name>
</gene>
<dbReference type="GO" id="GO:0017061">
    <property type="term" value="F:S-methyl-5-thioadenosine phosphorylase activity"/>
    <property type="evidence" value="ECO:0007669"/>
    <property type="project" value="InterPro"/>
</dbReference>
<feature type="binding site" evidence="3">
    <location>
        <position position="175"/>
    </location>
    <ligand>
        <name>phosphate</name>
        <dbReference type="ChEBI" id="CHEBI:43474"/>
    </ligand>
</feature>
<evidence type="ECO:0000313" key="5">
    <source>
        <dbReference type="EMBL" id="RAO79761.1"/>
    </source>
</evidence>
<dbReference type="PANTHER" id="PTHR42679">
    <property type="entry name" value="S-METHYL-5'-THIOADENOSINE PHOSPHORYLASE"/>
    <property type="match status" value="1"/>
</dbReference>
<accession>A0A328PER0</accession>
<sequence length="261" mass="28945">MIGIIGGTGIYKTPQDVKVEKKIIKTPYGDSPPISIFKIHDKKVAFIPRHAEGHDYPPHKINYRANIWALKHLGVNKIIATNTAGSLHKFIKPGTIVTPDDFLDFTKTRIGTFYDKNTVHVDVTKPYCPKLRNILLSSGEVEDGGVYVCTEGPRFETAAEIRMFKILGGTIVGMTGLPEAVLARELEMCYASLCLVSNYAASISEDKLTIKEVFNVLEEKRPIIVDIINRSVEMIDESPCECHEALKGASVDEILKGEMPK</sequence>
<dbReference type="InterPro" id="IPR010044">
    <property type="entry name" value="MTAP"/>
</dbReference>
<dbReference type="NCBIfam" id="NF006599">
    <property type="entry name" value="PRK09136.1"/>
    <property type="match status" value="1"/>
</dbReference>
<dbReference type="Gene3D" id="3.40.50.1580">
    <property type="entry name" value="Nucleoside phosphorylase domain"/>
    <property type="match status" value="1"/>
</dbReference>